<dbReference type="Gene3D" id="3.50.30.50">
    <property type="entry name" value="Putative cyclase"/>
    <property type="match status" value="1"/>
</dbReference>
<dbReference type="SUPFAM" id="SSF102198">
    <property type="entry name" value="Putative cyclase"/>
    <property type="match status" value="1"/>
</dbReference>
<evidence type="ECO:0000256" key="1">
    <source>
        <dbReference type="ARBA" id="ARBA00007865"/>
    </source>
</evidence>
<reference evidence="2" key="1">
    <citation type="submission" date="2015-09" db="EMBL/GenBank/DDBJ databases">
        <title>Scylla olivacea transcriptome.</title>
        <authorList>
            <person name="Ikhwanuddin M."/>
        </authorList>
    </citation>
    <scope>NUCLEOTIDE SEQUENCE</scope>
</reference>
<sequence>MTGLVTVTHGIWNERRCCGKGYQSLHGTVTRLVCCQHFTVVTSTWLLAGVVIDVSQAISEANETNFAIPVSELEAWESRHGVIPDGALVFIRTGWGAKSHDLAEYSGIDSQRRNNFPGE</sequence>
<dbReference type="InterPro" id="IPR037175">
    <property type="entry name" value="KFase_sf"/>
</dbReference>
<proteinExistence type="inferred from homology"/>
<organism evidence="2">
    <name type="scientific">Scylla olivacea</name>
    <name type="common">Orange mud crab</name>
    <name type="synonym">Cancer olivacea</name>
    <dbReference type="NCBI Taxonomy" id="85551"/>
    <lineage>
        <taxon>Eukaryota</taxon>
        <taxon>Metazoa</taxon>
        <taxon>Ecdysozoa</taxon>
        <taxon>Arthropoda</taxon>
        <taxon>Crustacea</taxon>
        <taxon>Multicrustacea</taxon>
        <taxon>Malacostraca</taxon>
        <taxon>Eumalacostraca</taxon>
        <taxon>Eucarida</taxon>
        <taxon>Decapoda</taxon>
        <taxon>Pleocyemata</taxon>
        <taxon>Brachyura</taxon>
        <taxon>Eubrachyura</taxon>
        <taxon>Portunoidea</taxon>
        <taxon>Portunidae</taxon>
        <taxon>Portuninae</taxon>
        <taxon>Scylla</taxon>
    </lineage>
</organism>
<dbReference type="Pfam" id="PF04199">
    <property type="entry name" value="Cyclase"/>
    <property type="match status" value="1"/>
</dbReference>
<dbReference type="GO" id="GO:0019441">
    <property type="term" value="P:L-tryptophan catabolic process to kynurenine"/>
    <property type="evidence" value="ECO:0007669"/>
    <property type="project" value="InterPro"/>
</dbReference>
<dbReference type="InterPro" id="IPR007325">
    <property type="entry name" value="KFase/CYL"/>
</dbReference>
<name>A0A0P4VVY8_SCYOL</name>
<dbReference type="GO" id="GO:0004061">
    <property type="term" value="F:arylformamidase activity"/>
    <property type="evidence" value="ECO:0007669"/>
    <property type="project" value="InterPro"/>
</dbReference>
<comment type="similarity">
    <text evidence="1">Belongs to the Cyclase 1 superfamily.</text>
</comment>
<accession>A0A0P4VVY8</accession>
<dbReference type="AlphaFoldDB" id="A0A0P4VVY8"/>
<dbReference type="EMBL" id="GDRN01092560">
    <property type="protein sequence ID" value="JAI60089.1"/>
    <property type="molecule type" value="Transcribed_RNA"/>
</dbReference>
<protein>
    <submittedName>
        <fullName evidence="2">Uncharacterized protein</fullName>
    </submittedName>
</protein>
<evidence type="ECO:0000313" key="2">
    <source>
        <dbReference type="EMBL" id="JAI60089.1"/>
    </source>
</evidence>